<dbReference type="InterPro" id="IPR036271">
    <property type="entry name" value="Tet_transcr_reg_TetR-rel_C_sf"/>
</dbReference>
<dbReference type="SUPFAM" id="SSF48498">
    <property type="entry name" value="Tetracyclin repressor-like, C-terminal domain"/>
    <property type="match status" value="1"/>
</dbReference>
<dbReference type="AlphaFoldDB" id="A0A7X5TU14"/>
<keyword evidence="2" id="KW-1185">Reference proteome</keyword>
<name>A0A7X5TU14_9MICO</name>
<protein>
    <submittedName>
        <fullName evidence="1">AcrR family transcriptional regulator</fullName>
    </submittedName>
</protein>
<sequence>MTSGREDGDAKRVGRPRALSQQQVAEAIIQVGFRDLRATDVADALGVNPATLYRFVSGVDDMVALALGELIRAEPWPVAQDDWRDYLEQFTWAVWRLVYRHDGLATAATRVLLRCPEMMTLFSDAIAALVRLGFRVEDAAVAVDLTLDLAIDSVRMRELMKTLPESEDPAEPWSEGLDRSLLAVMRSAVRGEAADWFARKLEFALNGIPAPPELAS</sequence>
<proteinExistence type="predicted"/>
<dbReference type="SUPFAM" id="SSF46689">
    <property type="entry name" value="Homeodomain-like"/>
    <property type="match status" value="1"/>
</dbReference>
<organism evidence="1 2">
    <name type="scientific">Lysinibacter cavernae</name>
    <dbReference type="NCBI Taxonomy" id="1640652"/>
    <lineage>
        <taxon>Bacteria</taxon>
        <taxon>Bacillati</taxon>
        <taxon>Actinomycetota</taxon>
        <taxon>Actinomycetes</taxon>
        <taxon>Micrococcales</taxon>
        <taxon>Microbacteriaceae</taxon>
        <taxon>Lysinibacter</taxon>
    </lineage>
</organism>
<dbReference type="InterPro" id="IPR009057">
    <property type="entry name" value="Homeodomain-like_sf"/>
</dbReference>
<gene>
    <name evidence="1" type="ORF">FHX76_001995</name>
</gene>
<dbReference type="Proteomes" id="UP000541033">
    <property type="component" value="Unassembled WGS sequence"/>
</dbReference>
<evidence type="ECO:0000313" key="1">
    <source>
        <dbReference type="EMBL" id="NIH54099.1"/>
    </source>
</evidence>
<dbReference type="EMBL" id="JAAMOX010000002">
    <property type="protein sequence ID" value="NIH54099.1"/>
    <property type="molecule type" value="Genomic_DNA"/>
</dbReference>
<dbReference type="Gene3D" id="1.10.357.10">
    <property type="entry name" value="Tetracycline Repressor, domain 2"/>
    <property type="match status" value="1"/>
</dbReference>
<comment type="caution">
    <text evidence="1">The sequence shown here is derived from an EMBL/GenBank/DDBJ whole genome shotgun (WGS) entry which is preliminary data.</text>
</comment>
<dbReference type="RefSeq" id="WP_167150517.1">
    <property type="nucleotide sequence ID" value="NZ_JAAMOX010000002.1"/>
</dbReference>
<evidence type="ECO:0000313" key="2">
    <source>
        <dbReference type="Proteomes" id="UP000541033"/>
    </source>
</evidence>
<accession>A0A7X5TU14</accession>
<reference evidence="1 2" key="1">
    <citation type="submission" date="2020-02" db="EMBL/GenBank/DDBJ databases">
        <title>Sequencing the genomes of 1000 actinobacteria strains.</title>
        <authorList>
            <person name="Klenk H.-P."/>
        </authorList>
    </citation>
    <scope>NUCLEOTIDE SEQUENCE [LARGE SCALE GENOMIC DNA]</scope>
    <source>
        <strain evidence="1 2">DSM 27960</strain>
    </source>
</reference>